<name>A0A0D0DTY0_9AGAM</name>
<protein>
    <submittedName>
        <fullName evidence="1">Uncharacterized protein</fullName>
    </submittedName>
</protein>
<evidence type="ECO:0000313" key="1">
    <source>
        <dbReference type="EMBL" id="KIK97523.1"/>
    </source>
</evidence>
<organism evidence="1 2">
    <name type="scientific">Paxillus rubicundulus Ve08.2h10</name>
    <dbReference type="NCBI Taxonomy" id="930991"/>
    <lineage>
        <taxon>Eukaryota</taxon>
        <taxon>Fungi</taxon>
        <taxon>Dikarya</taxon>
        <taxon>Basidiomycota</taxon>
        <taxon>Agaricomycotina</taxon>
        <taxon>Agaricomycetes</taxon>
        <taxon>Agaricomycetidae</taxon>
        <taxon>Boletales</taxon>
        <taxon>Paxilineae</taxon>
        <taxon>Paxillaceae</taxon>
        <taxon>Paxillus</taxon>
    </lineage>
</organism>
<reference evidence="2" key="2">
    <citation type="submission" date="2015-01" db="EMBL/GenBank/DDBJ databases">
        <title>Evolutionary Origins and Diversification of the Mycorrhizal Mutualists.</title>
        <authorList>
            <consortium name="DOE Joint Genome Institute"/>
            <consortium name="Mycorrhizal Genomics Consortium"/>
            <person name="Kohler A."/>
            <person name="Kuo A."/>
            <person name="Nagy L.G."/>
            <person name="Floudas D."/>
            <person name="Copeland A."/>
            <person name="Barry K.W."/>
            <person name="Cichocki N."/>
            <person name="Veneault-Fourrey C."/>
            <person name="LaButti K."/>
            <person name="Lindquist E.A."/>
            <person name="Lipzen A."/>
            <person name="Lundell T."/>
            <person name="Morin E."/>
            <person name="Murat C."/>
            <person name="Riley R."/>
            <person name="Ohm R."/>
            <person name="Sun H."/>
            <person name="Tunlid A."/>
            <person name="Henrissat B."/>
            <person name="Grigoriev I.V."/>
            <person name="Hibbett D.S."/>
            <person name="Martin F."/>
        </authorList>
    </citation>
    <scope>NUCLEOTIDE SEQUENCE [LARGE SCALE GENOMIC DNA]</scope>
    <source>
        <strain evidence="2">Ve08.2h10</strain>
    </source>
</reference>
<accession>A0A0D0DTY0</accession>
<sequence>MGCPVPYEPSLTELAHTPWLPFLGPHISPWSSSMGHPIPYEPSSHGLPHVPLTIKPLGTAMTFGPSSLAHLILPPTTLPGPSITSLMFALLSLGPAMALKLPPLAQLSHMHLPQLAHSCHPDAAPLAHLTLLGFDSLAHPLHPITFQSYIFYIATSSVT</sequence>
<dbReference type="InParanoid" id="A0A0D0DTY0"/>
<dbReference type="Proteomes" id="UP000054538">
    <property type="component" value="Unassembled WGS sequence"/>
</dbReference>
<gene>
    <name evidence="1" type="ORF">PAXRUDRAFT_764001</name>
</gene>
<proteinExistence type="predicted"/>
<keyword evidence="2" id="KW-1185">Reference proteome</keyword>
<dbReference type="EMBL" id="KN824931">
    <property type="protein sequence ID" value="KIK97523.1"/>
    <property type="molecule type" value="Genomic_DNA"/>
</dbReference>
<dbReference type="AlphaFoldDB" id="A0A0D0DTY0"/>
<reference evidence="1 2" key="1">
    <citation type="submission" date="2014-04" db="EMBL/GenBank/DDBJ databases">
        <authorList>
            <consortium name="DOE Joint Genome Institute"/>
            <person name="Kuo A."/>
            <person name="Kohler A."/>
            <person name="Jargeat P."/>
            <person name="Nagy L.G."/>
            <person name="Floudas D."/>
            <person name="Copeland A."/>
            <person name="Barry K.W."/>
            <person name="Cichocki N."/>
            <person name="Veneault-Fourrey C."/>
            <person name="LaButti K."/>
            <person name="Lindquist E.A."/>
            <person name="Lipzen A."/>
            <person name="Lundell T."/>
            <person name="Morin E."/>
            <person name="Murat C."/>
            <person name="Sun H."/>
            <person name="Tunlid A."/>
            <person name="Henrissat B."/>
            <person name="Grigoriev I.V."/>
            <person name="Hibbett D.S."/>
            <person name="Martin F."/>
            <person name="Nordberg H.P."/>
            <person name="Cantor M.N."/>
            <person name="Hua S.X."/>
        </authorList>
    </citation>
    <scope>NUCLEOTIDE SEQUENCE [LARGE SCALE GENOMIC DNA]</scope>
    <source>
        <strain evidence="1 2">Ve08.2h10</strain>
    </source>
</reference>
<evidence type="ECO:0000313" key="2">
    <source>
        <dbReference type="Proteomes" id="UP000054538"/>
    </source>
</evidence>
<dbReference type="HOGENOM" id="CLU_1661352_0_0_1"/>